<proteinExistence type="predicted"/>
<dbReference type="STRING" id="1167006.UWK_00164"/>
<evidence type="ECO:0000313" key="2">
    <source>
        <dbReference type="Proteomes" id="UP000011721"/>
    </source>
</evidence>
<accession>M1PJR6</accession>
<dbReference type="AlphaFoldDB" id="M1PJR6"/>
<dbReference type="EMBL" id="CP003985">
    <property type="protein sequence ID" value="AGF76751.1"/>
    <property type="molecule type" value="Genomic_DNA"/>
</dbReference>
<protein>
    <submittedName>
        <fullName evidence="1">Uncharacterized protein</fullName>
    </submittedName>
</protein>
<gene>
    <name evidence="1" type="ordered locus">UWK_00164</name>
</gene>
<dbReference type="Proteomes" id="UP000011721">
    <property type="component" value="Chromosome"/>
</dbReference>
<organism evidence="1 2">
    <name type="scientific">Desulfocapsa sulfexigens (strain DSM 10523 / SB164P1)</name>
    <dbReference type="NCBI Taxonomy" id="1167006"/>
    <lineage>
        <taxon>Bacteria</taxon>
        <taxon>Pseudomonadati</taxon>
        <taxon>Thermodesulfobacteriota</taxon>
        <taxon>Desulfobulbia</taxon>
        <taxon>Desulfobulbales</taxon>
        <taxon>Desulfocapsaceae</taxon>
        <taxon>Desulfocapsa</taxon>
    </lineage>
</organism>
<keyword evidence="2" id="KW-1185">Reference proteome</keyword>
<reference evidence="2" key="1">
    <citation type="journal article" date="2013" name="Stand. Genomic Sci.">
        <title>Complete genome sequence of Desulfocapsa sulfexigens, a marine deltaproteobacterium specialized in disproportionating inorganic sulfur compounds.</title>
        <authorList>
            <person name="Finster K.W."/>
            <person name="Kjeldsen K.U."/>
            <person name="Kube M."/>
            <person name="Reinhardt R."/>
            <person name="Mussmann M."/>
            <person name="Amann R."/>
            <person name="Schreiber L."/>
        </authorList>
    </citation>
    <scope>NUCLEOTIDE SEQUENCE [LARGE SCALE GENOMIC DNA]</scope>
    <source>
        <strain evidence="2">DSM 10523 / SB164P1</strain>
    </source>
</reference>
<sequence>MRNCPTGAIAVEAGEGCVRGIINDFLGIEGPCC</sequence>
<dbReference type="KEGG" id="dsf:UWK_00164"/>
<name>M1PJR6_DESSD</name>
<evidence type="ECO:0000313" key="1">
    <source>
        <dbReference type="EMBL" id="AGF76751.1"/>
    </source>
</evidence>
<dbReference type="HOGENOM" id="CLU_3381561_0_0_7"/>